<protein>
    <submittedName>
        <fullName evidence="1">Uncharacterized protein</fullName>
    </submittedName>
</protein>
<gene>
    <name evidence="1" type="ORF">TVY486_0402520</name>
</gene>
<dbReference type="VEuPathDB" id="TriTrypDB:TvY486_0402520"/>
<dbReference type="EMBL" id="HE573020">
    <property type="protein sequence ID" value="CCC47586.1"/>
    <property type="molecule type" value="Genomic_DNA"/>
</dbReference>
<reference evidence="1" key="1">
    <citation type="journal article" date="2012" name="Proc. Natl. Acad. Sci. U.S.A.">
        <title>Antigenic diversity is generated by distinct evolutionary mechanisms in African trypanosome species.</title>
        <authorList>
            <person name="Jackson A.P."/>
            <person name="Berry A."/>
            <person name="Aslett M."/>
            <person name="Allison H.C."/>
            <person name="Burton P."/>
            <person name="Vavrova-Anderson J."/>
            <person name="Brown R."/>
            <person name="Browne H."/>
            <person name="Corton N."/>
            <person name="Hauser H."/>
            <person name="Gamble J."/>
            <person name="Gilderthorp R."/>
            <person name="Marcello L."/>
            <person name="McQuillan J."/>
            <person name="Otto T.D."/>
            <person name="Quail M.A."/>
            <person name="Sanders M.J."/>
            <person name="van Tonder A."/>
            <person name="Ginger M.L."/>
            <person name="Field M.C."/>
            <person name="Barry J.D."/>
            <person name="Hertz-Fowler C."/>
            <person name="Berriman M."/>
        </authorList>
    </citation>
    <scope>NUCLEOTIDE SEQUENCE</scope>
    <source>
        <strain evidence="1">Y486</strain>
    </source>
</reference>
<accession>G0TUF2</accession>
<sequence>MRGVVYYGDQFVEVPDGSVTLGDICAAFGITGDLTGVCIKNRISGLVVATLPFESLPAESLDDDGDTEALAYDLSTPADGRDEAGENAPNTEDMATILKQLVDLGAAPLLGMESDSSAMLDPYEPHASPGLLVRTIYPSSVYSPYRYNGDPAKSLERYGAVPTTVLQAVGPPYFGTVERYTLEEATETALQKRPDLTPKTEEEANDLMQGLVTVAAQAKAMIAIANLEEGRRAPVDVKPSI</sequence>
<dbReference type="AlphaFoldDB" id="G0TUF2"/>
<proteinExistence type="predicted"/>
<dbReference type="OMA" id="DLTGVCI"/>
<name>G0TUF2_TRYVY</name>
<evidence type="ECO:0000313" key="1">
    <source>
        <dbReference type="EMBL" id="CCC47586.1"/>
    </source>
</evidence>
<organism evidence="1">
    <name type="scientific">Trypanosoma vivax (strain Y486)</name>
    <dbReference type="NCBI Taxonomy" id="1055687"/>
    <lineage>
        <taxon>Eukaryota</taxon>
        <taxon>Discoba</taxon>
        <taxon>Euglenozoa</taxon>
        <taxon>Kinetoplastea</taxon>
        <taxon>Metakinetoplastina</taxon>
        <taxon>Trypanosomatida</taxon>
        <taxon>Trypanosomatidae</taxon>
        <taxon>Trypanosoma</taxon>
        <taxon>Duttonella</taxon>
    </lineage>
</organism>